<feature type="transmembrane region" description="Helical" evidence="5">
    <location>
        <begin position="40"/>
        <end position="62"/>
    </location>
</feature>
<gene>
    <name evidence="6" type="ORF">J3D65DRAFT_605183</name>
</gene>
<dbReference type="Gene3D" id="1.25.40.20">
    <property type="entry name" value="Ankyrin repeat-containing domain"/>
    <property type="match status" value="3"/>
</dbReference>
<dbReference type="InterPro" id="IPR036770">
    <property type="entry name" value="Ankyrin_rpt-contain_sf"/>
</dbReference>
<feature type="transmembrane region" description="Helical" evidence="5">
    <location>
        <begin position="322"/>
        <end position="343"/>
    </location>
</feature>
<keyword evidence="7" id="KW-1185">Reference proteome</keyword>
<feature type="transmembrane region" description="Helical" evidence="5">
    <location>
        <begin position="236"/>
        <end position="255"/>
    </location>
</feature>
<feature type="repeat" description="ANK" evidence="3">
    <location>
        <begin position="947"/>
        <end position="979"/>
    </location>
</feature>
<name>A0ABR1LG27_9PEZI</name>
<evidence type="ECO:0000313" key="7">
    <source>
        <dbReference type="Proteomes" id="UP001360953"/>
    </source>
</evidence>
<dbReference type="SMART" id="SM00248">
    <property type="entry name" value="ANK"/>
    <property type="match status" value="7"/>
</dbReference>
<organism evidence="6 7">
    <name type="scientific">Phyllosticta citribraziliensis</name>
    <dbReference type="NCBI Taxonomy" id="989973"/>
    <lineage>
        <taxon>Eukaryota</taxon>
        <taxon>Fungi</taxon>
        <taxon>Dikarya</taxon>
        <taxon>Ascomycota</taxon>
        <taxon>Pezizomycotina</taxon>
        <taxon>Dothideomycetes</taxon>
        <taxon>Dothideomycetes incertae sedis</taxon>
        <taxon>Botryosphaeriales</taxon>
        <taxon>Phyllostictaceae</taxon>
        <taxon>Phyllosticta</taxon>
    </lineage>
</organism>
<feature type="repeat" description="ANK" evidence="3">
    <location>
        <begin position="980"/>
        <end position="1012"/>
    </location>
</feature>
<evidence type="ECO:0000313" key="6">
    <source>
        <dbReference type="EMBL" id="KAK7534174.1"/>
    </source>
</evidence>
<dbReference type="Pfam" id="PF00023">
    <property type="entry name" value="Ank"/>
    <property type="match status" value="1"/>
</dbReference>
<keyword evidence="5" id="KW-0472">Membrane</keyword>
<keyword evidence="5" id="KW-1133">Transmembrane helix</keyword>
<dbReference type="RefSeq" id="XP_066653213.1">
    <property type="nucleotide sequence ID" value="XM_066798336.1"/>
</dbReference>
<keyword evidence="5" id="KW-0812">Transmembrane</keyword>
<dbReference type="PROSITE" id="PS50297">
    <property type="entry name" value="ANK_REP_REGION"/>
    <property type="match status" value="4"/>
</dbReference>
<feature type="region of interest" description="Disordered" evidence="4">
    <location>
        <begin position="1002"/>
        <end position="1021"/>
    </location>
</feature>
<dbReference type="Proteomes" id="UP001360953">
    <property type="component" value="Unassembled WGS sequence"/>
</dbReference>
<accession>A0ABR1LG27</accession>
<comment type="caution">
    <text evidence="6">The sequence shown here is derived from an EMBL/GenBank/DDBJ whole genome shotgun (WGS) entry which is preliminary data.</text>
</comment>
<sequence>MGWWDDFANNLATDLGPLIALFGEAPTKQYLSETTMPEDIVIFAMAPIGILTAVVSAIRVCGSPSLRAFIGRAQEGEGNAEVELCSSTSRNVGELYNNGGIARVFGTPKLLEIIFDPEALKEDFYPNYFKKASAGIHLPRDYFNNLRKESEWTEKGTRRGKNTVEDGTETQHTKDFAPNPNLSLNVGIQERPRPWFLVAACLGVTLQCGVLVWAGFSRYTLHLIQSNPTAEYAVPMTVTGTILVSFGVGLCALLVDSTTGERRFKRNGNLTNYQSQMYWIQPGNQKIGDQAFDSFAYTKDKSTSEYITSWKKKPDGMEKNRVEALVWLAVGSSIVGFILQFLGLRACHSSVSVAQLGVMLVMSIVRAGLRTQRLKDEQNLIGKDSDTFKGHELDWLALQLGRDARSQRKWRIAYVGTDYSQVAAFFGDKNRKSLCIGEEYQLVGFRPTDTNHEEAGLNHFPEGWLKDFQSTREGSPPHDAVKTFLYRCRLARITDHWTEALVPVRETAAALARAIEGTADFIFAAYDIKDDWDEVYAMYWPIKCELLGQTTKPGDGAMEVFISLKRHVDWNGSISGNWKVDVPELEAVLGLQLLALDEYRRRNQYAEETKSSREIQSMRILWQLPDNADFDLQCMEYDMWRESRQPKIRNDEVDPPWSRDKSSLRTESIPMPLRFGWRNICQKDQNSARVRVLALPTNLPLPKLCAQDMYSSFFMAILRIIADLEGYSSPEGLCLKWDIISRAQNIFGESGLGSADDALICAVPALKLQKKTPTPLHVAVQPQFVGWKVFLDLLDIQANQDPKVKNRDTSSDDLKQHEKVVDLLLRRNVDVDAKDDDGRTPLSYAAYEGAPSIVKLLLDNKADVNAKDESFGDTALLDALKGDPDLIDRRQSQKADIVKLLLRRGADPNSKNHREFTPLHLAASFGRLDIIQELLERGADPNSENHAGYTPLHVATDCGESDIVHELLERGADPISKNHEGVTPLHLAVNFGKTDIIQELLERGADPSSRNDSGLTPLDFARESGDTSAIELLERKLGIRTAVEEESDGDSSSNSSDAETDSQGVRLPVTSSDNGRQSARFRQSSTTHEITINIRT</sequence>
<evidence type="ECO:0000256" key="1">
    <source>
        <dbReference type="ARBA" id="ARBA00022737"/>
    </source>
</evidence>
<protein>
    <submittedName>
        <fullName evidence="6">Ankyrin repeat domain-containing protein 28</fullName>
    </submittedName>
</protein>
<dbReference type="PRINTS" id="PR01415">
    <property type="entry name" value="ANKYRIN"/>
</dbReference>
<evidence type="ECO:0000256" key="3">
    <source>
        <dbReference type="PROSITE-ProRule" id="PRU00023"/>
    </source>
</evidence>
<feature type="transmembrane region" description="Helical" evidence="5">
    <location>
        <begin position="195"/>
        <end position="216"/>
    </location>
</feature>
<feature type="region of interest" description="Disordered" evidence="4">
    <location>
        <begin position="1041"/>
        <end position="1096"/>
    </location>
</feature>
<reference evidence="6 7" key="1">
    <citation type="submission" date="2024-04" db="EMBL/GenBank/DDBJ databases">
        <title>Phyllosticta paracitricarpa is synonymous to the EU quarantine fungus P. citricarpa based on phylogenomic analyses.</title>
        <authorList>
            <consortium name="Lawrence Berkeley National Laboratory"/>
            <person name="Van ingen-buijs V.A."/>
            <person name="Van westerhoven A.C."/>
            <person name="Haridas S."/>
            <person name="Skiadas P."/>
            <person name="Martin F."/>
            <person name="Groenewald J.Z."/>
            <person name="Crous P.W."/>
            <person name="Seidl M.F."/>
        </authorList>
    </citation>
    <scope>NUCLEOTIDE SEQUENCE [LARGE SCALE GENOMIC DNA]</scope>
    <source>
        <strain evidence="6 7">CPC 17464</strain>
    </source>
</reference>
<dbReference type="SUPFAM" id="SSF48403">
    <property type="entry name" value="Ankyrin repeat"/>
    <property type="match status" value="1"/>
</dbReference>
<dbReference type="InterPro" id="IPR002110">
    <property type="entry name" value="Ankyrin_rpt"/>
</dbReference>
<dbReference type="EMBL" id="JBBPEH010000009">
    <property type="protein sequence ID" value="KAK7534174.1"/>
    <property type="molecule type" value="Genomic_DNA"/>
</dbReference>
<proteinExistence type="predicted"/>
<feature type="region of interest" description="Disordered" evidence="4">
    <location>
        <begin position="153"/>
        <end position="176"/>
    </location>
</feature>
<dbReference type="PANTHER" id="PTHR24173:SF74">
    <property type="entry name" value="ANKYRIN REPEAT DOMAIN-CONTAINING PROTEIN 16"/>
    <property type="match status" value="1"/>
</dbReference>
<feature type="repeat" description="ANK" evidence="3">
    <location>
        <begin position="914"/>
        <end position="946"/>
    </location>
</feature>
<dbReference type="Pfam" id="PF12796">
    <property type="entry name" value="Ank_2"/>
    <property type="match status" value="2"/>
</dbReference>
<dbReference type="GeneID" id="92031242"/>
<dbReference type="PROSITE" id="PS50088">
    <property type="entry name" value="ANK_REPEAT"/>
    <property type="match status" value="4"/>
</dbReference>
<evidence type="ECO:0000256" key="4">
    <source>
        <dbReference type="SAM" id="MobiDB-lite"/>
    </source>
</evidence>
<evidence type="ECO:0000256" key="5">
    <source>
        <dbReference type="SAM" id="Phobius"/>
    </source>
</evidence>
<feature type="compositionally biased region" description="Polar residues" evidence="4">
    <location>
        <begin position="1069"/>
        <end position="1096"/>
    </location>
</feature>
<evidence type="ECO:0000256" key="2">
    <source>
        <dbReference type="ARBA" id="ARBA00023043"/>
    </source>
</evidence>
<keyword evidence="2 3" id="KW-0040">ANK repeat</keyword>
<feature type="repeat" description="ANK" evidence="3">
    <location>
        <begin position="837"/>
        <end position="869"/>
    </location>
</feature>
<keyword evidence="1" id="KW-0677">Repeat</keyword>
<dbReference type="PANTHER" id="PTHR24173">
    <property type="entry name" value="ANKYRIN REPEAT CONTAINING"/>
    <property type="match status" value="1"/>
</dbReference>